<dbReference type="GeneID" id="20529866"/>
<evidence type="ECO:0000313" key="2">
    <source>
        <dbReference type="EMBL" id="KCV68215.1"/>
    </source>
</evidence>
<dbReference type="Proteomes" id="UP000030693">
    <property type="component" value="Unassembled WGS sequence"/>
</dbReference>
<feature type="compositionally biased region" description="Basic and acidic residues" evidence="1">
    <location>
        <begin position="140"/>
        <end position="165"/>
    </location>
</feature>
<sequence length="236" mass="25794">MRHYWPLACLMPRMWPTSSNRPTTMGLGSCSARQLPPHRPIPRGPARRSLTLPPTPIPCCRYSMRQHPSCQRLPQHIRKVMTPCRRRPMSPIAPWIPQMMTVMMVLLMLLLPTSSQTELKHLHILPAAGAKPLQAASIEHAHTKASHKDDYISGKPQRPERKKEASMPARASPPPFSLSPSLSLPFCQILPAVKRIAGPAGPISAAAAAAKAAADLVAVFRAPGEGVYAGGDPSRW</sequence>
<keyword evidence="3" id="KW-1185">Reference proteome</keyword>
<evidence type="ECO:0000256" key="1">
    <source>
        <dbReference type="SAM" id="MobiDB-lite"/>
    </source>
</evidence>
<dbReference type="EMBL" id="KB932209">
    <property type="protein sequence ID" value="KCV68215.1"/>
    <property type="molecule type" value="Genomic_DNA"/>
</dbReference>
<reference evidence="2" key="1">
    <citation type="submission" date="2013-04" db="EMBL/GenBank/DDBJ databases">
        <title>The Genome Sequence of Fonticula alba ATCC 38817.</title>
        <authorList>
            <consortium name="The Broad Institute Genomics Platform"/>
            <person name="Russ C."/>
            <person name="Cuomo C."/>
            <person name="Burger G."/>
            <person name="Gray M.W."/>
            <person name="Holland P.W.H."/>
            <person name="King N."/>
            <person name="Lang F.B.F."/>
            <person name="Roger A.J."/>
            <person name="Ruiz-Trillo I."/>
            <person name="Brown M."/>
            <person name="Walker B."/>
            <person name="Young S."/>
            <person name="Zeng Q."/>
            <person name="Gargeya S."/>
            <person name="Fitzgerald M."/>
            <person name="Haas B."/>
            <person name="Abouelleil A."/>
            <person name="Allen A.W."/>
            <person name="Alvarado L."/>
            <person name="Arachchi H.M."/>
            <person name="Berlin A.M."/>
            <person name="Chapman S.B."/>
            <person name="Gainer-Dewar J."/>
            <person name="Goldberg J."/>
            <person name="Griggs A."/>
            <person name="Gujja S."/>
            <person name="Hansen M."/>
            <person name="Howarth C."/>
            <person name="Imamovic A."/>
            <person name="Ireland A."/>
            <person name="Larimer J."/>
            <person name="McCowan C."/>
            <person name="Murphy C."/>
            <person name="Pearson M."/>
            <person name="Poon T.W."/>
            <person name="Priest M."/>
            <person name="Roberts A."/>
            <person name="Saif S."/>
            <person name="Shea T."/>
            <person name="Sisk P."/>
            <person name="Sykes S."/>
            <person name="Wortman J."/>
            <person name="Nusbaum C."/>
            <person name="Birren B."/>
        </authorList>
    </citation>
    <scope>NUCLEOTIDE SEQUENCE [LARGE SCALE GENOMIC DNA]</scope>
    <source>
        <strain evidence="2">ATCC 38817</strain>
    </source>
</reference>
<feature type="region of interest" description="Disordered" evidence="1">
    <location>
        <begin position="140"/>
        <end position="178"/>
    </location>
</feature>
<feature type="region of interest" description="Disordered" evidence="1">
    <location>
        <begin position="28"/>
        <end position="48"/>
    </location>
</feature>
<dbReference type="RefSeq" id="XP_009497269.1">
    <property type="nucleotide sequence ID" value="XM_009498994.1"/>
</dbReference>
<gene>
    <name evidence="2" type="ORF">H696_05141</name>
</gene>
<protein>
    <submittedName>
        <fullName evidence="2">Uncharacterized protein</fullName>
    </submittedName>
</protein>
<name>A0A058Z1S2_FONAL</name>
<proteinExistence type="predicted"/>
<accession>A0A058Z1S2</accession>
<evidence type="ECO:0000313" key="3">
    <source>
        <dbReference type="Proteomes" id="UP000030693"/>
    </source>
</evidence>
<organism evidence="2">
    <name type="scientific">Fonticula alba</name>
    <name type="common">Slime mold</name>
    <dbReference type="NCBI Taxonomy" id="691883"/>
    <lineage>
        <taxon>Eukaryota</taxon>
        <taxon>Rotosphaerida</taxon>
        <taxon>Fonticulaceae</taxon>
        <taxon>Fonticula</taxon>
    </lineage>
</organism>
<dbReference type="AlphaFoldDB" id="A0A058Z1S2"/>